<protein>
    <recommendedName>
        <fullName evidence="3">TonB-dependent outer membrane receptor, SusC/RagA subfamily, signature region</fullName>
    </recommendedName>
</protein>
<dbReference type="AlphaFoldDB" id="A0A1G7GLT9"/>
<name>A0A1G7GLT9_9BACT</name>
<evidence type="ECO:0000313" key="1">
    <source>
        <dbReference type="EMBL" id="SDE89107.1"/>
    </source>
</evidence>
<keyword evidence="2" id="KW-1185">Reference proteome</keyword>
<organism evidence="1 2">
    <name type="scientific">Dyadobacter soli</name>
    <dbReference type="NCBI Taxonomy" id="659014"/>
    <lineage>
        <taxon>Bacteria</taxon>
        <taxon>Pseudomonadati</taxon>
        <taxon>Bacteroidota</taxon>
        <taxon>Cytophagia</taxon>
        <taxon>Cytophagales</taxon>
        <taxon>Spirosomataceae</taxon>
        <taxon>Dyadobacter</taxon>
    </lineage>
</organism>
<accession>A0A1G7GLT9</accession>
<evidence type="ECO:0000313" key="2">
    <source>
        <dbReference type="Proteomes" id="UP000198748"/>
    </source>
</evidence>
<dbReference type="Proteomes" id="UP000198748">
    <property type="component" value="Unassembled WGS sequence"/>
</dbReference>
<evidence type="ECO:0008006" key="3">
    <source>
        <dbReference type="Google" id="ProtNLM"/>
    </source>
</evidence>
<dbReference type="PROSITE" id="PS51257">
    <property type="entry name" value="PROKAR_LIPOPROTEIN"/>
    <property type="match status" value="1"/>
</dbReference>
<reference evidence="2" key="1">
    <citation type="submission" date="2016-10" db="EMBL/GenBank/DDBJ databases">
        <authorList>
            <person name="Varghese N."/>
            <person name="Submissions S."/>
        </authorList>
    </citation>
    <scope>NUCLEOTIDE SEQUENCE [LARGE SCALE GENOMIC DNA]</scope>
    <source>
        <strain evidence="2">DSM 25329</strain>
    </source>
</reference>
<gene>
    <name evidence="1" type="ORF">SAMN04487996_107298</name>
</gene>
<dbReference type="RefSeq" id="WP_090150651.1">
    <property type="nucleotide sequence ID" value="NZ_FNAN01000007.1"/>
</dbReference>
<sequence>MKGPKIAIAALAVMMSCAKDNIITPSENLVSKKAAKTNSLKLLYIADGVVLNNREELMAIRKKDHKMTIHSGNSAIAMQYGDRAKSGLAVITTKQ</sequence>
<dbReference type="EMBL" id="FNAN01000007">
    <property type="protein sequence ID" value="SDE89107.1"/>
    <property type="molecule type" value="Genomic_DNA"/>
</dbReference>
<proteinExistence type="predicted"/>